<evidence type="ECO:0000256" key="1">
    <source>
        <dbReference type="SAM" id="MobiDB-lite"/>
    </source>
</evidence>
<reference evidence="3" key="1">
    <citation type="submission" date="2019-08" db="EMBL/GenBank/DDBJ databases">
        <authorList>
            <person name="Zhou D."/>
            <person name="Chen F."/>
        </authorList>
    </citation>
    <scope>NUCLEOTIDE SEQUENCE</scope>
    <source>
        <strain evidence="3">150716811</strain>
        <plasmid evidence="3">p716811-VIM</plasmid>
    </source>
</reference>
<evidence type="ECO:0000313" key="3">
    <source>
        <dbReference type="EMBL" id="QFX76608.1"/>
    </source>
</evidence>
<keyword evidence="3" id="KW-0614">Plasmid</keyword>
<keyword evidence="2" id="KW-0472">Membrane</keyword>
<organism evidence="3">
    <name type="scientific">Pseudomonas putida</name>
    <name type="common">Arthrobacter siderocapsulatus</name>
    <dbReference type="NCBI Taxonomy" id="303"/>
    <lineage>
        <taxon>Bacteria</taxon>
        <taxon>Pseudomonadati</taxon>
        <taxon>Pseudomonadota</taxon>
        <taxon>Gammaproteobacteria</taxon>
        <taxon>Pseudomonadales</taxon>
        <taxon>Pseudomonadaceae</taxon>
        <taxon>Pseudomonas</taxon>
    </lineage>
</organism>
<dbReference type="RefSeq" id="WP_060514646.1">
    <property type="nucleotide sequence ID" value="NZ_JALKHN010000002.1"/>
</dbReference>
<feature type="transmembrane region" description="Helical" evidence="2">
    <location>
        <begin position="24"/>
        <end position="51"/>
    </location>
</feature>
<dbReference type="AlphaFoldDB" id="A0A6B7PYE0"/>
<evidence type="ECO:0008006" key="4">
    <source>
        <dbReference type="Google" id="ProtNLM"/>
    </source>
</evidence>
<feature type="transmembrane region" description="Helical" evidence="2">
    <location>
        <begin position="63"/>
        <end position="86"/>
    </location>
</feature>
<keyword evidence="2" id="KW-1133">Transmembrane helix</keyword>
<protein>
    <recommendedName>
        <fullName evidence="4">Transmembrane protein</fullName>
    </recommendedName>
</protein>
<dbReference type="EMBL" id="MN310372">
    <property type="protein sequence ID" value="QFX76608.1"/>
    <property type="molecule type" value="Genomic_DNA"/>
</dbReference>
<evidence type="ECO:0000256" key="2">
    <source>
        <dbReference type="SAM" id="Phobius"/>
    </source>
</evidence>
<feature type="transmembrane region" description="Helical" evidence="2">
    <location>
        <begin position="92"/>
        <end position="113"/>
    </location>
</feature>
<accession>A0A6B7PYE0</accession>
<feature type="region of interest" description="Disordered" evidence="1">
    <location>
        <begin position="201"/>
        <end position="220"/>
    </location>
</feature>
<keyword evidence="2" id="KW-0812">Transmembrane</keyword>
<geneLocation type="plasmid" evidence="3">
    <name>p716811-VIM</name>
</geneLocation>
<feature type="compositionally biased region" description="Polar residues" evidence="1">
    <location>
        <begin position="207"/>
        <end position="220"/>
    </location>
</feature>
<proteinExistence type="predicted"/>
<sequence length="220" mass="23278">MSDHVSSNDQFESAPAPGKAGNGALVVVGVFLAVFVLYTVLAVISTAVLNFKAPVSPEDLRYASWLVNPPTISFIASSASVFAFVIGAFRVFVGSAFGLVLIIAGSVSATTIFPSVSFRSAVLAGEAKVGCYDYTSRVCTEMLGLPNSTGSNQASKIEGKTSAPIELLAFVRAPFDVFKADRLNQMLDEQRLVLKEHHPHGLEAAAQPSSNTNQAGERHE</sequence>
<name>A0A6B7PYE0_PSEPU</name>